<feature type="chain" id="PRO_5027096893" evidence="2">
    <location>
        <begin position="20"/>
        <end position="267"/>
    </location>
</feature>
<dbReference type="GeneID" id="111600701"/>
<gene>
    <name evidence="5" type="primary">LOC111600701</name>
</gene>
<sequence length="267" mass="29487">MQLLTRTLLIAVTVLGASAWPRMVDETSLLRMVMTQLGAPLAESRAISPAETACFNRYTNATNKIGSDLANSTAKCEDIANRTVVENQQRSNATINKIRSQQLELQKNLQRCLNETDSQRFINCTVSTLDKNLELLDSCNTLAYQTQSQFVSNASVVETQRSSCISSAVSESKVKSIEAANDFDNCMAKAPQQRELPAKLEEQKQELAQAQAQAQTQVQVQPQQQLEQQPEQQVEQKPEQKPEQQNEQPAQAALAGQPLAANEQPAN</sequence>
<evidence type="ECO:0000259" key="3">
    <source>
        <dbReference type="Pfam" id="PF05267"/>
    </source>
</evidence>
<dbReference type="OrthoDB" id="8069575at2759"/>
<keyword evidence="2" id="KW-0732">Signal</keyword>
<dbReference type="AlphaFoldDB" id="A0A6J1LZ70"/>
<dbReference type="RefSeq" id="XP_023172723.2">
    <property type="nucleotide sequence ID" value="XM_023316955.2"/>
</dbReference>
<dbReference type="Proteomes" id="UP000504633">
    <property type="component" value="Unplaced"/>
</dbReference>
<protein>
    <submittedName>
        <fullName evidence="5">Mediator of RNA polymerase II transcription subunit 29</fullName>
    </submittedName>
</protein>
<organism evidence="4 5">
    <name type="scientific">Drosophila hydei</name>
    <name type="common">Fruit fly</name>
    <dbReference type="NCBI Taxonomy" id="7224"/>
    <lineage>
        <taxon>Eukaryota</taxon>
        <taxon>Metazoa</taxon>
        <taxon>Ecdysozoa</taxon>
        <taxon>Arthropoda</taxon>
        <taxon>Hexapoda</taxon>
        <taxon>Insecta</taxon>
        <taxon>Pterygota</taxon>
        <taxon>Neoptera</taxon>
        <taxon>Endopterygota</taxon>
        <taxon>Diptera</taxon>
        <taxon>Brachycera</taxon>
        <taxon>Muscomorpha</taxon>
        <taxon>Ephydroidea</taxon>
        <taxon>Drosophilidae</taxon>
        <taxon>Drosophila</taxon>
    </lineage>
</organism>
<reference evidence="5" key="1">
    <citation type="submission" date="2025-08" db="UniProtKB">
        <authorList>
            <consortium name="RefSeq"/>
        </authorList>
    </citation>
    <scope>IDENTIFICATION</scope>
    <source>
        <strain evidence="5">15085-1641.00</strain>
        <tissue evidence="5">Whole body</tissue>
    </source>
</reference>
<keyword evidence="4" id="KW-1185">Reference proteome</keyword>
<dbReference type="InterPro" id="IPR007931">
    <property type="entry name" value="TsetseEP"/>
</dbReference>
<feature type="signal peptide" evidence="2">
    <location>
        <begin position="1"/>
        <end position="19"/>
    </location>
</feature>
<feature type="region of interest" description="Disordered" evidence="1">
    <location>
        <begin position="202"/>
        <end position="267"/>
    </location>
</feature>
<feature type="compositionally biased region" description="Low complexity" evidence="1">
    <location>
        <begin position="206"/>
        <end position="233"/>
    </location>
</feature>
<dbReference type="Pfam" id="PF05267">
    <property type="entry name" value="DUF725"/>
    <property type="match status" value="1"/>
</dbReference>
<dbReference type="KEGG" id="dhe:111600701"/>
<evidence type="ECO:0000313" key="5">
    <source>
        <dbReference type="RefSeq" id="XP_023172723.2"/>
    </source>
</evidence>
<feature type="compositionally biased region" description="Basic and acidic residues" evidence="1">
    <location>
        <begin position="234"/>
        <end position="244"/>
    </location>
</feature>
<evidence type="ECO:0000313" key="4">
    <source>
        <dbReference type="Proteomes" id="UP000504633"/>
    </source>
</evidence>
<evidence type="ECO:0000256" key="1">
    <source>
        <dbReference type="SAM" id="MobiDB-lite"/>
    </source>
</evidence>
<feature type="domain" description="Protein TsetseEP" evidence="3">
    <location>
        <begin position="52"/>
        <end position="168"/>
    </location>
</feature>
<feature type="compositionally biased region" description="Low complexity" evidence="1">
    <location>
        <begin position="245"/>
        <end position="261"/>
    </location>
</feature>
<accession>A0A6J1LZ70</accession>
<name>A0A6J1LZ70_DROHY</name>
<proteinExistence type="predicted"/>
<dbReference type="OMA" id="ASAWPRM"/>
<evidence type="ECO:0000256" key="2">
    <source>
        <dbReference type="SAM" id="SignalP"/>
    </source>
</evidence>